<sequence length="32" mass="3391">MGEESMPKPRIVVVGAEQLGIDPPQDARTTAP</sequence>
<dbReference type="Proteomes" id="UP001320766">
    <property type="component" value="Unassembled WGS sequence"/>
</dbReference>
<proteinExistence type="predicted"/>
<evidence type="ECO:0000313" key="2">
    <source>
        <dbReference type="Proteomes" id="UP001320766"/>
    </source>
</evidence>
<accession>A0ABT1KAL1</accession>
<protein>
    <submittedName>
        <fullName evidence="1">Uncharacterized protein</fullName>
    </submittedName>
</protein>
<dbReference type="EMBL" id="JAMZEC010000001">
    <property type="protein sequence ID" value="MCP2351062.1"/>
    <property type="molecule type" value="Genomic_DNA"/>
</dbReference>
<reference evidence="1 2" key="1">
    <citation type="submission" date="2022-06" db="EMBL/GenBank/DDBJ databases">
        <title>Sequencing the genomes of 1000 actinobacteria strains.</title>
        <authorList>
            <person name="Klenk H.-P."/>
        </authorList>
    </citation>
    <scope>NUCLEOTIDE SEQUENCE [LARGE SCALE GENOMIC DNA]</scope>
    <source>
        <strain evidence="1 2">DSM 44170</strain>
    </source>
</reference>
<name>A0ABT1KAL1_9ACTN</name>
<evidence type="ECO:0000313" key="1">
    <source>
        <dbReference type="EMBL" id="MCP2351062.1"/>
    </source>
</evidence>
<gene>
    <name evidence="1" type="ORF">HD595_007184</name>
</gene>
<keyword evidence="2" id="KW-1185">Reference proteome</keyword>
<organism evidence="1 2">
    <name type="scientific">Nonomuraea roseoviolacea subsp. carminata</name>
    <dbReference type="NCBI Taxonomy" id="160689"/>
    <lineage>
        <taxon>Bacteria</taxon>
        <taxon>Bacillati</taxon>
        <taxon>Actinomycetota</taxon>
        <taxon>Actinomycetes</taxon>
        <taxon>Streptosporangiales</taxon>
        <taxon>Streptosporangiaceae</taxon>
        <taxon>Nonomuraea</taxon>
    </lineage>
</organism>
<comment type="caution">
    <text evidence="1">The sequence shown here is derived from an EMBL/GenBank/DDBJ whole genome shotgun (WGS) entry which is preliminary data.</text>
</comment>